<dbReference type="EMBL" id="BMHK01000032">
    <property type="protein sequence ID" value="GGC12209.1"/>
    <property type="molecule type" value="Genomic_DNA"/>
</dbReference>
<sequence length="144" mass="15783">MTPTEVALAYLASFSSGDPERVAAWVTDDFANNQMGVLGSRFKGRDLYRERLGAFLGRFRGLRYAPGATVSEGRHVVVPYVMTATDEGRPISIDGIMLITVHDGLVSARADYWDGLSYCQQMGIEVLPVPKDHTKGQEGAESDR</sequence>
<dbReference type="AlphaFoldDB" id="A0A916TW49"/>
<organism evidence="2 3">
    <name type="scientific">Novosphingobium endophyticum</name>
    <dbReference type="NCBI Taxonomy" id="1955250"/>
    <lineage>
        <taxon>Bacteria</taxon>
        <taxon>Pseudomonadati</taxon>
        <taxon>Pseudomonadota</taxon>
        <taxon>Alphaproteobacteria</taxon>
        <taxon>Sphingomonadales</taxon>
        <taxon>Sphingomonadaceae</taxon>
        <taxon>Novosphingobium</taxon>
    </lineage>
</organism>
<dbReference type="InterPro" id="IPR032710">
    <property type="entry name" value="NTF2-like_dom_sf"/>
</dbReference>
<dbReference type="SUPFAM" id="SSF54427">
    <property type="entry name" value="NTF2-like"/>
    <property type="match status" value="1"/>
</dbReference>
<gene>
    <name evidence="2" type="ORF">GCM10011494_33740</name>
</gene>
<protein>
    <recommendedName>
        <fullName evidence="1">SnoaL-like domain-containing protein</fullName>
    </recommendedName>
</protein>
<proteinExistence type="predicted"/>
<accession>A0A916TW49</accession>
<dbReference type="InterPro" id="IPR037401">
    <property type="entry name" value="SnoaL-like"/>
</dbReference>
<reference evidence="2" key="2">
    <citation type="submission" date="2020-09" db="EMBL/GenBank/DDBJ databases">
        <authorList>
            <person name="Sun Q."/>
            <person name="Zhou Y."/>
        </authorList>
    </citation>
    <scope>NUCLEOTIDE SEQUENCE</scope>
    <source>
        <strain evidence="2">CGMCC 1.15095</strain>
    </source>
</reference>
<keyword evidence="3" id="KW-1185">Reference proteome</keyword>
<evidence type="ECO:0000313" key="2">
    <source>
        <dbReference type="EMBL" id="GGC12209.1"/>
    </source>
</evidence>
<dbReference type="Proteomes" id="UP000608154">
    <property type="component" value="Unassembled WGS sequence"/>
</dbReference>
<reference evidence="2" key="1">
    <citation type="journal article" date="2014" name="Int. J. Syst. Evol. Microbiol.">
        <title>Complete genome sequence of Corynebacterium casei LMG S-19264T (=DSM 44701T), isolated from a smear-ripened cheese.</title>
        <authorList>
            <consortium name="US DOE Joint Genome Institute (JGI-PGF)"/>
            <person name="Walter F."/>
            <person name="Albersmeier A."/>
            <person name="Kalinowski J."/>
            <person name="Ruckert C."/>
        </authorList>
    </citation>
    <scope>NUCLEOTIDE SEQUENCE</scope>
    <source>
        <strain evidence="2">CGMCC 1.15095</strain>
    </source>
</reference>
<name>A0A916TW49_9SPHN</name>
<dbReference type="Pfam" id="PF12680">
    <property type="entry name" value="SnoaL_2"/>
    <property type="match status" value="1"/>
</dbReference>
<feature type="domain" description="SnoaL-like" evidence="1">
    <location>
        <begin position="9"/>
        <end position="107"/>
    </location>
</feature>
<evidence type="ECO:0000313" key="3">
    <source>
        <dbReference type="Proteomes" id="UP000608154"/>
    </source>
</evidence>
<dbReference type="Gene3D" id="3.10.450.50">
    <property type="match status" value="1"/>
</dbReference>
<comment type="caution">
    <text evidence="2">The sequence shown here is derived from an EMBL/GenBank/DDBJ whole genome shotgun (WGS) entry which is preliminary data.</text>
</comment>
<dbReference type="RefSeq" id="WP_188772730.1">
    <property type="nucleotide sequence ID" value="NZ_BMHK01000032.1"/>
</dbReference>
<evidence type="ECO:0000259" key="1">
    <source>
        <dbReference type="Pfam" id="PF12680"/>
    </source>
</evidence>